<evidence type="ECO:0000313" key="2">
    <source>
        <dbReference type="Proteomes" id="UP000564385"/>
    </source>
</evidence>
<accession>A0A852VF30</accession>
<evidence type="ECO:0000313" key="1">
    <source>
        <dbReference type="EMBL" id="NYF91443.1"/>
    </source>
</evidence>
<proteinExistence type="predicted"/>
<protein>
    <submittedName>
        <fullName evidence="1">DNA-binding response OmpR family regulator</fullName>
    </submittedName>
</protein>
<keyword evidence="1" id="KW-0238">DNA-binding</keyword>
<dbReference type="AlphaFoldDB" id="A0A852VF30"/>
<organism evidence="1 2">
    <name type="scientific">Tunturiibacter lichenicola</name>
    <dbReference type="NCBI Taxonomy" id="2051959"/>
    <lineage>
        <taxon>Bacteria</taxon>
        <taxon>Pseudomonadati</taxon>
        <taxon>Acidobacteriota</taxon>
        <taxon>Terriglobia</taxon>
        <taxon>Terriglobales</taxon>
        <taxon>Acidobacteriaceae</taxon>
        <taxon>Tunturiibacter</taxon>
    </lineage>
</organism>
<dbReference type="Proteomes" id="UP000564385">
    <property type="component" value="Unassembled WGS sequence"/>
</dbReference>
<comment type="caution">
    <text evidence="1">The sequence shown here is derived from an EMBL/GenBank/DDBJ whole genome shotgun (WGS) entry which is preliminary data.</text>
</comment>
<reference evidence="1 2" key="1">
    <citation type="submission" date="2020-07" db="EMBL/GenBank/DDBJ databases">
        <title>Genomic Encyclopedia of Type Strains, Phase IV (KMG-V): Genome sequencing to study the core and pangenomes of soil and plant-associated prokaryotes.</title>
        <authorList>
            <person name="Whitman W."/>
        </authorList>
    </citation>
    <scope>NUCLEOTIDE SEQUENCE [LARGE SCALE GENOMIC DNA]</scope>
    <source>
        <strain evidence="1 2">M8UP22</strain>
    </source>
</reference>
<dbReference type="EMBL" id="JACCCU010000002">
    <property type="protein sequence ID" value="NYF91443.1"/>
    <property type="molecule type" value="Genomic_DNA"/>
</dbReference>
<sequence length="112" mass="12288">MSSSPTSRQILIYGHDAMLLDTRRMLLEQAGFLVKVAIGQDGVRSLLGQAEVPYSLIVVCYTVPEAEKQWVRTAADASGAPIHQLTPLVLPAELLRQTEALVRIQQVHSKVP</sequence>
<gene>
    <name evidence="1" type="ORF">HDF08_003545</name>
</gene>
<dbReference type="GO" id="GO:0003677">
    <property type="term" value="F:DNA binding"/>
    <property type="evidence" value="ECO:0007669"/>
    <property type="project" value="UniProtKB-KW"/>
</dbReference>
<name>A0A852VF30_9BACT</name>